<dbReference type="Proteomes" id="UP001500897">
    <property type="component" value="Unassembled WGS sequence"/>
</dbReference>
<dbReference type="InterPro" id="IPR050695">
    <property type="entry name" value="N-acetylmuramoyl_amidase_3"/>
</dbReference>
<accession>A0ABN2XNQ7</accession>
<feature type="transmembrane region" description="Helical" evidence="3">
    <location>
        <begin position="38"/>
        <end position="56"/>
    </location>
</feature>
<dbReference type="Gene3D" id="3.40.630.40">
    <property type="entry name" value="Zn-dependent exopeptidases"/>
    <property type="match status" value="1"/>
</dbReference>
<dbReference type="PANTHER" id="PTHR30404:SF0">
    <property type="entry name" value="N-ACETYLMURAMOYL-L-ALANINE AMIDASE AMIC"/>
    <property type="match status" value="1"/>
</dbReference>
<feature type="compositionally biased region" description="Basic and acidic residues" evidence="2">
    <location>
        <begin position="10"/>
        <end position="21"/>
    </location>
</feature>
<name>A0ABN2XNQ7_9ACTN</name>
<evidence type="ECO:0000259" key="4">
    <source>
        <dbReference type="SMART" id="SM00646"/>
    </source>
</evidence>
<keyword evidence="3" id="KW-0472">Membrane</keyword>
<dbReference type="EMBL" id="BAAANS010000049">
    <property type="protein sequence ID" value="GAA2114720.1"/>
    <property type="molecule type" value="Genomic_DNA"/>
</dbReference>
<feature type="domain" description="MurNAc-LAA" evidence="4">
    <location>
        <begin position="213"/>
        <end position="340"/>
    </location>
</feature>
<keyword evidence="1" id="KW-0378">Hydrolase</keyword>
<dbReference type="PANTHER" id="PTHR30404">
    <property type="entry name" value="N-ACETYLMURAMOYL-L-ALANINE AMIDASE"/>
    <property type="match status" value="1"/>
</dbReference>
<protein>
    <submittedName>
        <fullName evidence="5">N-acetylmuramoyl-L-alanine amidase</fullName>
    </submittedName>
</protein>
<keyword evidence="3" id="KW-0812">Transmembrane</keyword>
<dbReference type="SUPFAM" id="SSF53187">
    <property type="entry name" value="Zn-dependent exopeptidases"/>
    <property type="match status" value="1"/>
</dbReference>
<evidence type="ECO:0000313" key="5">
    <source>
        <dbReference type="EMBL" id="GAA2114720.1"/>
    </source>
</evidence>
<comment type="caution">
    <text evidence="5">The sequence shown here is derived from an EMBL/GenBank/DDBJ whole genome shotgun (WGS) entry which is preliminary data.</text>
</comment>
<feature type="region of interest" description="Disordered" evidence="2">
    <location>
        <begin position="63"/>
        <end position="146"/>
    </location>
</feature>
<proteinExistence type="predicted"/>
<evidence type="ECO:0000313" key="6">
    <source>
        <dbReference type="Proteomes" id="UP001500897"/>
    </source>
</evidence>
<feature type="compositionally biased region" description="Low complexity" evidence="2">
    <location>
        <begin position="91"/>
        <end position="108"/>
    </location>
</feature>
<dbReference type="CDD" id="cd02696">
    <property type="entry name" value="MurNAc-LAA"/>
    <property type="match status" value="1"/>
</dbReference>
<keyword evidence="6" id="KW-1185">Reference proteome</keyword>
<keyword evidence="3" id="KW-1133">Transmembrane helix</keyword>
<feature type="region of interest" description="Disordered" evidence="2">
    <location>
        <begin position="1"/>
        <end position="25"/>
    </location>
</feature>
<organism evidence="5 6">
    <name type="scientific">Kitasatospora saccharophila</name>
    <dbReference type="NCBI Taxonomy" id="407973"/>
    <lineage>
        <taxon>Bacteria</taxon>
        <taxon>Bacillati</taxon>
        <taxon>Actinomycetota</taxon>
        <taxon>Actinomycetes</taxon>
        <taxon>Kitasatosporales</taxon>
        <taxon>Streptomycetaceae</taxon>
        <taxon>Kitasatospora</taxon>
    </lineage>
</organism>
<dbReference type="InterPro" id="IPR002508">
    <property type="entry name" value="MurNAc-LAA_cat"/>
</dbReference>
<evidence type="ECO:0000256" key="2">
    <source>
        <dbReference type="SAM" id="MobiDB-lite"/>
    </source>
</evidence>
<dbReference type="SMART" id="SM00646">
    <property type="entry name" value="Ami_3"/>
    <property type="match status" value="1"/>
</dbReference>
<evidence type="ECO:0000256" key="3">
    <source>
        <dbReference type="SAM" id="Phobius"/>
    </source>
</evidence>
<dbReference type="Pfam" id="PF01520">
    <property type="entry name" value="Amidase_3"/>
    <property type="match status" value="1"/>
</dbReference>
<sequence length="345" mass="35956">MTGRTTPYHVRPDGPEGREPYADPYADPVRRAGRWRPAAKVAAVVLPVCLIGWLGWQAVANSSRDVSPHASGPRTPSFAEGDRVDGAEADSGSPAAPAQAPAAESAQASPPPSAPASPSGGPRPLAGRTVLLDPGHNGGNAEHATEINRKVDIGNSRKECDTTGTETNAGYPEADFTLDVVHRARQILQDRGAKVVLTQDGDRAWGPCIDERARIGNEAGAAAAVSVHADGAPSSGNGFHVIMPARVVAGPADTSAIVDPSHKLGLLLRDAFKAGTGEPYSSYIGQQGLDTRSDLGGLNLSKVPKVFIECGNMRNSGDAQRMSDPQWRQRAAQALADALTSYLTG</sequence>
<evidence type="ECO:0000256" key="1">
    <source>
        <dbReference type="ARBA" id="ARBA00022801"/>
    </source>
</evidence>
<reference evidence="5 6" key="1">
    <citation type="journal article" date="2019" name="Int. J. Syst. Evol. Microbiol.">
        <title>The Global Catalogue of Microorganisms (GCM) 10K type strain sequencing project: providing services to taxonomists for standard genome sequencing and annotation.</title>
        <authorList>
            <consortium name="The Broad Institute Genomics Platform"/>
            <consortium name="The Broad Institute Genome Sequencing Center for Infectious Disease"/>
            <person name="Wu L."/>
            <person name="Ma J."/>
        </authorList>
    </citation>
    <scope>NUCLEOTIDE SEQUENCE [LARGE SCALE GENOMIC DNA]</scope>
    <source>
        <strain evidence="5 6">JCM 14559</strain>
    </source>
</reference>
<gene>
    <name evidence="5" type="ORF">GCM10009759_59180</name>
</gene>
<dbReference type="RefSeq" id="WP_344556474.1">
    <property type="nucleotide sequence ID" value="NZ_BAAANS010000049.1"/>
</dbReference>